<dbReference type="InterPro" id="IPR009003">
    <property type="entry name" value="Peptidase_S1_PA"/>
</dbReference>
<evidence type="ECO:0000256" key="2">
    <source>
        <dbReference type="ARBA" id="ARBA00022801"/>
    </source>
</evidence>
<dbReference type="InterPro" id="IPR051201">
    <property type="entry name" value="Chloro_Bact_Ser_Proteases"/>
</dbReference>
<gene>
    <name evidence="3" type="ORF">ABR63_01590</name>
</gene>
<sequence>MNFFNNKLSRINFLILALILPYLYTDMSNRKNSTGITTAALSVVNIIASENLSPRNDWNTPNTAIIGSGIILSDDGYIITNLHVVAGRKNISVELDDGQTKIAKLIGFDQRSDLAVIKISSSEKLVSIKWADSKDVQAGDEVIAIGNAFGLGKTFTSGIVSATGRDYGNPYLELIQTDAAINPGNSGGALLNHKGNLIGMNTKIFSKTGSYAGIGFALPSNKMIDLASEIIQSGSVKRSWIGDFRVKSKRFLLNNKLTYGLEILELKEYGPLFEGGQIQLGAVIISINDQSATWENLTKALQSSFPGDRIALKILNKNNIIDEIEVITEAQKG</sequence>
<dbReference type="InterPro" id="IPR001940">
    <property type="entry name" value="Peptidase_S1C"/>
</dbReference>
<dbReference type="SUPFAM" id="SSF50156">
    <property type="entry name" value="PDZ domain-like"/>
    <property type="match status" value="1"/>
</dbReference>
<comment type="caution">
    <text evidence="3">The sequence shown here is derived from an EMBL/GenBank/DDBJ whole genome shotgun (WGS) entry which is preliminary data.</text>
</comment>
<dbReference type="Gene3D" id="2.40.10.120">
    <property type="match status" value="1"/>
</dbReference>
<reference evidence="4" key="1">
    <citation type="submission" date="2015-10" db="EMBL/GenBank/DDBJ databases">
        <title>Metagenome-Assembled Genomes uncover a global brackish microbiome.</title>
        <authorList>
            <person name="Hugerth L.W."/>
            <person name="Larsson J."/>
            <person name="Alneberg J."/>
            <person name="Lindh M.V."/>
            <person name="Legrand C."/>
            <person name="Pinhassi J."/>
            <person name="Andersson A."/>
        </authorList>
    </citation>
    <scope>NUCLEOTIDE SEQUENCE [LARGE SCALE GENOMIC DNA]</scope>
</reference>
<keyword evidence="2" id="KW-0378">Hydrolase</keyword>
<dbReference type="AlphaFoldDB" id="A0A0R2PNR1"/>
<dbReference type="GO" id="GO:0004252">
    <property type="term" value="F:serine-type endopeptidase activity"/>
    <property type="evidence" value="ECO:0007669"/>
    <property type="project" value="InterPro"/>
</dbReference>
<dbReference type="SUPFAM" id="SSF50494">
    <property type="entry name" value="Trypsin-like serine proteases"/>
    <property type="match status" value="1"/>
</dbReference>
<name>A0A0R2PNR1_9GAMM</name>
<protein>
    <submittedName>
        <fullName evidence="3">Peptidase A2</fullName>
    </submittedName>
</protein>
<dbReference type="InterPro" id="IPR036034">
    <property type="entry name" value="PDZ_sf"/>
</dbReference>
<dbReference type="EMBL" id="LIAV01000198">
    <property type="protein sequence ID" value="KRO39700.1"/>
    <property type="molecule type" value="Genomic_DNA"/>
</dbReference>
<evidence type="ECO:0000313" key="3">
    <source>
        <dbReference type="EMBL" id="KRO39700.1"/>
    </source>
</evidence>
<dbReference type="PANTHER" id="PTHR43343">
    <property type="entry name" value="PEPTIDASE S12"/>
    <property type="match status" value="1"/>
</dbReference>
<dbReference type="GO" id="GO:0006508">
    <property type="term" value="P:proteolysis"/>
    <property type="evidence" value="ECO:0007669"/>
    <property type="project" value="UniProtKB-KW"/>
</dbReference>
<dbReference type="PRINTS" id="PR00834">
    <property type="entry name" value="PROTEASES2C"/>
</dbReference>
<dbReference type="Proteomes" id="UP000050874">
    <property type="component" value="Unassembled WGS sequence"/>
</dbReference>
<evidence type="ECO:0000313" key="4">
    <source>
        <dbReference type="Proteomes" id="UP000050874"/>
    </source>
</evidence>
<keyword evidence="1" id="KW-0645">Protease</keyword>
<accession>A0A0R2PNR1</accession>
<evidence type="ECO:0000256" key="1">
    <source>
        <dbReference type="ARBA" id="ARBA00022670"/>
    </source>
</evidence>
<dbReference type="Pfam" id="PF13365">
    <property type="entry name" value="Trypsin_2"/>
    <property type="match status" value="1"/>
</dbReference>
<proteinExistence type="predicted"/>
<dbReference type="PANTHER" id="PTHR43343:SF3">
    <property type="entry name" value="PROTEASE DO-LIKE 8, CHLOROPLASTIC"/>
    <property type="match status" value="1"/>
</dbReference>
<dbReference type="Gene3D" id="2.30.42.10">
    <property type="match status" value="1"/>
</dbReference>
<organism evidence="3 4">
    <name type="scientific">SAR86 cluster bacterium BACL1 MAG-120920-bin57</name>
    <dbReference type="NCBI Taxonomy" id="1655571"/>
    <lineage>
        <taxon>Bacteria</taxon>
        <taxon>Pseudomonadati</taxon>
        <taxon>Pseudomonadota</taxon>
        <taxon>Gammaproteobacteria</taxon>
        <taxon>SAR86 cluster</taxon>
    </lineage>
</organism>